<dbReference type="EMBL" id="LJIJ01000362">
    <property type="protein sequence ID" value="ODM98344.1"/>
    <property type="molecule type" value="Genomic_DNA"/>
</dbReference>
<protein>
    <submittedName>
        <fullName evidence="3">Wings apart-like protein</fullName>
    </submittedName>
</protein>
<dbReference type="STRING" id="48709.A0A1D2MZU7"/>
<dbReference type="OrthoDB" id="78088at2759"/>
<evidence type="ECO:0000256" key="1">
    <source>
        <dbReference type="SAM" id="SignalP"/>
    </source>
</evidence>
<keyword evidence="4" id="KW-1185">Reference proteome</keyword>
<organism evidence="3 4">
    <name type="scientific">Orchesella cincta</name>
    <name type="common">Springtail</name>
    <name type="synonym">Podura cincta</name>
    <dbReference type="NCBI Taxonomy" id="48709"/>
    <lineage>
        <taxon>Eukaryota</taxon>
        <taxon>Metazoa</taxon>
        <taxon>Ecdysozoa</taxon>
        <taxon>Arthropoda</taxon>
        <taxon>Hexapoda</taxon>
        <taxon>Collembola</taxon>
        <taxon>Entomobryomorpha</taxon>
        <taxon>Entomobryoidea</taxon>
        <taxon>Orchesellidae</taxon>
        <taxon>Orchesellinae</taxon>
        <taxon>Orchesella</taxon>
    </lineage>
</organism>
<gene>
    <name evidence="3" type="ORF">Ocin01_08330</name>
</gene>
<dbReference type="InterPro" id="IPR011989">
    <property type="entry name" value="ARM-like"/>
</dbReference>
<dbReference type="InterPro" id="IPR012502">
    <property type="entry name" value="WAPL_dom"/>
</dbReference>
<reference evidence="3 4" key="1">
    <citation type="journal article" date="2016" name="Genome Biol. Evol.">
        <title>Gene Family Evolution Reflects Adaptation to Soil Environmental Stressors in the Genome of the Collembolan Orchesella cincta.</title>
        <authorList>
            <person name="Faddeeva-Vakhrusheva A."/>
            <person name="Derks M.F."/>
            <person name="Anvar S.Y."/>
            <person name="Agamennone V."/>
            <person name="Suring W."/>
            <person name="Smit S."/>
            <person name="van Straalen N.M."/>
            <person name="Roelofs D."/>
        </authorList>
    </citation>
    <scope>NUCLEOTIDE SEQUENCE [LARGE SCALE GENOMIC DNA]</scope>
    <source>
        <tissue evidence="3">Mixed pool</tissue>
    </source>
</reference>
<dbReference type="Gene3D" id="1.25.10.10">
    <property type="entry name" value="Leucine-rich Repeat Variant"/>
    <property type="match status" value="1"/>
</dbReference>
<evidence type="ECO:0000313" key="3">
    <source>
        <dbReference type="EMBL" id="ODM98344.1"/>
    </source>
</evidence>
<keyword evidence="1" id="KW-0732">Signal</keyword>
<feature type="domain" description="WAPL" evidence="2">
    <location>
        <begin position="1"/>
        <end position="54"/>
    </location>
</feature>
<accession>A0A1D2MZU7</accession>
<dbReference type="Proteomes" id="UP000094527">
    <property type="component" value="Unassembled WGS sequence"/>
</dbReference>
<evidence type="ECO:0000259" key="2">
    <source>
        <dbReference type="PROSITE" id="PS51271"/>
    </source>
</evidence>
<comment type="caution">
    <text evidence="3">The sequence shown here is derived from an EMBL/GenBank/DDBJ whole genome shotgun (WGS) entry which is preliminary data.</text>
</comment>
<dbReference type="AlphaFoldDB" id="A0A1D2MZU7"/>
<feature type="signal peptide" evidence="1">
    <location>
        <begin position="1"/>
        <end position="25"/>
    </location>
</feature>
<proteinExistence type="predicted"/>
<feature type="chain" id="PRO_5008904801" evidence="1">
    <location>
        <begin position="26"/>
        <end position="91"/>
    </location>
</feature>
<dbReference type="PROSITE" id="PS51271">
    <property type="entry name" value="WAPL"/>
    <property type="match status" value="1"/>
</dbReference>
<name>A0A1D2MZU7_ORCCI</name>
<sequence>MENSLIAAYISLLLAYLIMDNPTAANQVRNSMPNGQYLPLMIFLKKLFNFMSITSSASGSIRGLKATAIALRFFAQADPKSDEELKKLIPD</sequence>
<evidence type="ECO:0000313" key="4">
    <source>
        <dbReference type="Proteomes" id="UP000094527"/>
    </source>
</evidence>